<organism evidence="1 2">
    <name type="scientific">Paenibacillus amylolyticus</name>
    <dbReference type="NCBI Taxonomy" id="1451"/>
    <lineage>
        <taxon>Bacteria</taxon>
        <taxon>Bacillati</taxon>
        <taxon>Bacillota</taxon>
        <taxon>Bacilli</taxon>
        <taxon>Bacillales</taxon>
        <taxon>Paenibacillaceae</taxon>
        <taxon>Paenibacillus</taxon>
    </lineage>
</organism>
<name>A0A124DX89_PAEAM</name>
<dbReference type="Proteomes" id="UP000069697">
    <property type="component" value="Unassembled WGS sequence"/>
</dbReference>
<reference evidence="1 2" key="1">
    <citation type="journal article" date="2016" name="Genome Announc.">
        <title>Draft Genome Sequence of Paenibacillus amylolyticus Heshi-A3, Isolated from Fermented Rice Bran in a Japanese Fermented Seafood Dish.</title>
        <authorList>
            <person name="Akuzawa S."/>
            <person name="Nagaoka J."/>
            <person name="Kanekatsu M."/>
            <person name="Kubota E."/>
            <person name="Ohtake R."/>
            <person name="Suzuki T."/>
            <person name="Kanesaki Y."/>
        </authorList>
    </citation>
    <scope>NUCLEOTIDE SEQUENCE [LARGE SCALE GENOMIC DNA]</scope>
    <source>
        <strain evidence="1 2">Heshi-A3</strain>
    </source>
</reference>
<dbReference type="AlphaFoldDB" id="A0A124DX89"/>
<comment type="caution">
    <text evidence="1">The sequence shown here is derived from an EMBL/GenBank/DDBJ whole genome shotgun (WGS) entry which is preliminary data.</text>
</comment>
<dbReference type="EMBL" id="BCNV01000001">
    <property type="protein sequence ID" value="GAS80325.1"/>
    <property type="molecule type" value="Genomic_DNA"/>
</dbReference>
<proteinExistence type="predicted"/>
<reference evidence="2" key="2">
    <citation type="submission" date="2016-01" db="EMBL/GenBank/DDBJ databases">
        <title>Draft Genome Sequence of Paenibacillus amylolyticus Heshi-A3 that Was Isolated from Fermented Rice Bran with Aging Salted Mackerel, Which Was Named Heshiko as Traditional Fermented Seafood in Japan.</title>
        <authorList>
            <person name="Akuzawa S."/>
            <person name="Nakagawa J."/>
            <person name="Kanekatsu T."/>
            <person name="Kubota E."/>
            <person name="Ohtake R."/>
            <person name="Suzuki T."/>
            <person name="Kanesaki Y."/>
        </authorList>
    </citation>
    <scope>NUCLEOTIDE SEQUENCE [LARGE SCALE GENOMIC DNA]</scope>
    <source>
        <strain evidence="2">Heshi-A3</strain>
    </source>
</reference>
<evidence type="ECO:0000313" key="2">
    <source>
        <dbReference type="Proteomes" id="UP000069697"/>
    </source>
</evidence>
<accession>A0A124DX89</accession>
<evidence type="ECO:0000313" key="1">
    <source>
        <dbReference type="EMBL" id="GAS80325.1"/>
    </source>
</evidence>
<sequence length="125" mass="15062">MIEINYNVQEIPNHDFMLTVNNYFQHFDDIRRWKDYTTETYVKSVYAWCTGDYTEEATVDEMVKVYYQLNKNSLKLESVDINNIEVSENDEILIEVSRTWEDGQKDESTYSILFENEGWKIDDRM</sequence>
<gene>
    <name evidence="1" type="ORF">PAHA3_0395</name>
</gene>
<evidence type="ECO:0008006" key="3">
    <source>
        <dbReference type="Google" id="ProtNLM"/>
    </source>
</evidence>
<protein>
    <recommendedName>
        <fullName evidence="3">DUF4878 domain-containing protein</fullName>
    </recommendedName>
</protein>
<dbReference type="RefSeq" id="WP_062833219.1">
    <property type="nucleotide sequence ID" value="NZ_BCNV01000001.1"/>
</dbReference>